<reference evidence="4" key="1">
    <citation type="submission" date="2016-10" db="EMBL/GenBank/DDBJ databases">
        <authorList>
            <person name="Varghese N."/>
            <person name="Submissions S."/>
        </authorList>
    </citation>
    <scope>NUCLEOTIDE SEQUENCE [LARGE SCALE GENOMIC DNA]</scope>
    <source>
        <strain evidence="4">DSM 24740</strain>
    </source>
</reference>
<protein>
    <submittedName>
        <fullName evidence="3">Predicted Peptidoglycan domain-containing protein</fullName>
    </submittedName>
</protein>
<dbReference type="STRING" id="478744.SAMN05444359_12621"/>
<dbReference type="Pfam" id="PF05838">
    <property type="entry name" value="Glyco_hydro_108"/>
    <property type="match status" value="1"/>
</dbReference>
<keyword evidence="4" id="KW-1185">Reference proteome</keyword>
<dbReference type="RefSeq" id="WP_090171885.1">
    <property type="nucleotide sequence ID" value="NZ_FOFB01000026.1"/>
</dbReference>
<evidence type="ECO:0000313" key="3">
    <source>
        <dbReference type="EMBL" id="SER16046.1"/>
    </source>
</evidence>
<dbReference type="SUPFAM" id="SSF53955">
    <property type="entry name" value="Lysozyme-like"/>
    <property type="match status" value="1"/>
</dbReference>
<organism evidence="3 4">
    <name type="scientific">Neolewinella agarilytica</name>
    <dbReference type="NCBI Taxonomy" id="478744"/>
    <lineage>
        <taxon>Bacteria</taxon>
        <taxon>Pseudomonadati</taxon>
        <taxon>Bacteroidota</taxon>
        <taxon>Saprospiria</taxon>
        <taxon>Saprospirales</taxon>
        <taxon>Lewinellaceae</taxon>
        <taxon>Neolewinella</taxon>
    </lineage>
</organism>
<name>A0A1H9LX69_9BACT</name>
<accession>A0A1H9LX69</accession>
<feature type="domain" description="TtsA-like Glycoside hydrolase family 108" evidence="1">
    <location>
        <begin position="73"/>
        <end position="164"/>
    </location>
</feature>
<dbReference type="Proteomes" id="UP000199021">
    <property type="component" value="Unassembled WGS sequence"/>
</dbReference>
<dbReference type="InterPro" id="IPR018537">
    <property type="entry name" value="Peptidoglycan-bd_3"/>
</dbReference>
<dbReference type="Gene3D" id="1.20.141.10">
    <property type="entry name" value="Chitosanase, subunit A, domain 1"/>
    <property type="match status" value="1"/>
</dbReference>
<gene>
    <name evidence="3" type="ORF">SAMN05444359_12621</name>
</gene>
<evidence type="ECO:0000259" key="2">
    <source>
        <dbReference type="Pfam" id="PF09374"/>
    </source>
</evidence>
<feature type="domain" description="Peptidoglycan binding" evidence="2">
    <location>
        <begin position="166"/>
        <end position="230"/>
    </location>
</feature>
<proteinExistence type="predicted"/>
<dbReference type="Pfam" id="PF09374">
    <property type="entry name" value="PG_binding_3"/>
    <property type="match status" value="1"/>
</dbReference>
<dbReference type="InterPro" id="IPR023346">
    <property type="entry name" value="Lysozyme-like_dom_sf"/>
</dbReference>
<evidence type="ECO:0000259" key="1">
    <source>
        <dbReference type="Pfam" id="PF05838"/>
    </source>
</evidence>
<dbReference type="OrthoDB" id="672438at2"/>
<evidence type="ECO:0000313" key="4">
    <source>
        <dbReference type="Proteomes" id="UP000199021"/>
    </source>
</evidence>
<dbReference type="InterPro" id="IPR008565">
    <property type="entry name" value="TtsA-like_GH18_dom"/>
</dbReference>
<sequence>MNTFLIVVALAIVVGLAYYFLIREKVAPAVPVPVPEIIRDTIPATPPPVPHSMPGEEETTPIPMANFEIAYNIVADHEAGYQKLPQDRGNYNSLRQLVGTNWGINAQVYEIHLGRPPSESDMRTMPRSTAISIFKRLYWDRISGDQLPDQQVANIFLDGIINHGQGVRLMQEVLGVTPDNRYGPNTHAALISAPPRAVHDAYKNRRRQYYHHIVANDSSQNVFLRGWLRRIDSFVYVEGMPTTSGGNVLATVTIAALTYILLS</sequence>
<dbReference type="AlphaFoldDB" id="A0A1H9LX69"/>
<dbReference type="EMBL" id="FOFB01000026">
    <property type="protein sequence ID" value="SER16046.1"/>
    <property type="molecule type" value="Genomic_DNA"/>
</dbReference>
<dbReference type="InParanoid" id="A0A1H9LX69"/>